<feature type="repeat" description="PPR" evidence="2">
    <location>
        <begin position="217"/>
        <end position="251"/>
    </location>
</feature>
<evidence type="ECO:0000313" key="4">
    <source>
        <dbReference type="Proteomes" id="UP000825935"/>
    </source>
</evidence>
<dbReference type="GO" id="GO:0003729">
    <property type="term" value="F:mRNA binding"/>
    <property type="evidence" value="ECO:0007669"/>
    <property type="project" value="UniProtKB-ARBA"/>
</dbReference>
<dbReference type="PROSITE" id="PS51375">
    <property type="entry name" value="PPR"/>
    <property type="match status" value="7"/>
</dbReference>
<dbReference type="GO" id="GO:0009451">
    <property type="term" value="P:RNA modification"/>
    <property type="evidence" value="ECO:0007669"/>
    <property type="project" value="InterPro"/>
</dbReference>
<dbReference type="FunFam" id="1.25.40.10:FF:000285">
    <property type="entry name" value="Pentatricopeptide repeat-containing protein, chloroplastic"/>
    <property type="match status" value="1"/>
</dbReference>
<feature type="repeat" description="PPR" evidence="2">
    <location>
        <begin position="319"/>
        <end position="353"/>
    </location>
</feature>
<feature type="repeat" description="PPR" evidence="2">
    <location>
        <begin position="252"/>
        <end position="286"/>
    </location>
</feature>
<dbReference type="SUPFAM" id="SSF81901">
    <property type="entry name" value="HCP-like"/>
    <property type="match status" value="1"/>
</dbReference>
<dbReference type="Pfam" id="PF13812">
    <property type="entry name" value="PPR_3"/>
    <property type="match status" value="1"/>
</dbReference>
<keyword evidence="4" id="KW-1185">Reference proteome</keyword>
<dbReference type="OrthoDB" id="1893323at2759"/>
<comment type="caution">
    <text evidence="3">The sequence shown here is derived from an EMBL/GenBank/DDBJ whole genome shotgun (WGS) entry which is preliminary data.</text>
</comment>
<feature type="repeat" description="PPR" evidence="2">
    <location>
        <begin position="625"/>
        <end position="659"/>
    </location>
</feature>
<keyword evidence="1" id="KW-0677">Repeat</keyword>
<reference evidence="3" key="1">
    <citation type="submission" date="2021-08" db="EMBL/GenBank/DDBJ databases">
        <title>WGS assembly of Ceratopteris richardii.</title>
        <authorList>
            <person name="Marchant D.B."/>
            <person name="Chen G."/>
            <person name="Jenkins J."/>
            <person name="Shu S."/>
            <person name="Leebens-Mack J."/>
            <person name="Grimwood J."/>
            <person name="Schmutz J."/>
            <person name="Soltis P."/>
            <person name="Soltis D."/>
            <person name="Chen Z.-H."/>
        </authorList>
    </citation>
    <scope>NUCLEOTIDE SEQUENCE</scope>
    <source>
        <strain evidence="3">Whitten #5841</strain>
        <tissue evidence="3">Leaf</tissue>
    </source>
</reference>
<dbReference type="Gene3D" id="1.25.40.10">
    <property type="entry name" value="Tetratricopeptide repeat domain"/>
    <property type="match status" value="5"/>
</dbReference>
<organism evidence="3 4">
    <name type="scientific">Ceratopteris richardii</name>
    <name type="common">Triangle waterfern</name>
    <dbReference type="NCBI Taxonomy" id="49495"/>
    <lineage>
        <taxon>Eukaryota</taxon>
        <taxon>Viridiplantae</taxon>
        <taxon>Streptophyta</taxon>
        <taxon>Embryophyta</taxon>
        <taxon>Tracheophyta</taxon>
        <taxon>Polypodiopsida</taxon>
        <taxon>Polypodiidae</taxon>
        <taxon>Polypodiales</taxon>
        <taxon>Pteridineae</taxon>
        <taxon>Pteridaceae</taxon>
        <taxon>Parkerioideae</taxon>
        <taxon>Ceratopteris</taxon>
    </lineage>
</organism>
<feature type="repeat" description="PPR" evidence="2">
    <location>
        <begin position="354"/>
        <end position="388"/>
    </location>
</feature>
<dbReference type="Pfam" id="PF01535">
    <property type="entry name" value="PPR"/>
    <property type="match status" value="3"/>
</dbReference>
<dbReference type="EMBL" id="CM035429">
    <property type="protein sequence ID" value="KAH7299773.1"/>
    <property type="molecule type" value="Genomic_DNA"/>
</dbReference>
<dbReference type="InterPro" id="IPR046960">
    <property type="entry name" value="PPR_At4g14850-like_plant"/>
</dbReference>
<dbReference type="FunFam" id="1.25.40.10:FF:000090">
    <property type="entry name" value="Pentatricopeptide repeat-containing protein, chloroplastic"/>
    <property type="match status" value="1"/>
</dbReference>
<dbReference type="FunFam" id="1.25.40.10:FF:000344">
    <property type="entry name" value="Pentatricopeptide repeat-containing protein"/>
    <property type="match status" value="1"/>
</dbReference>
<proteinExistence type="predicted"/>
<protein>
    <recommendedName>
        <fullName evidence="5">Pentatricopeptide repeat-containing protein</fullName>
    </recommendedName>
</protein>
<evidence type="ECO:0000256" key="1">
    <source>
        <dbReference type="ARBA" id="ARBA00022737"/>
    </source>
</evidence>
<evidence type="ECO:0000256" key="2">
    <source>
        <dbReference type="PROSITE-ProRule" id="PRU00708"/>
    </source>
</evidence>
<feature type="repeat" description="PPR" evidence="2">
    <location>
        <begin position="523"/>
        <end position="557"/>
    </location>
</feature>
<dbReference type="InterPro" id="IPR002885">
    <property type="entry name" value="PPR_rpt"/>
</dbReference>
<accession>A0A8T2RWH1</accession>
<dbReference type="FunFam" id="1.25.40.10:FF:000073">
    <property type="entry name" value="Pentatricopeptide repeat-containing protein chloroplastic"/>
    <property type="match status" value="1"/>
</dbReference>
<feature type="repeat" description="PPR" evidence="2">
    <location>
        <begin position="421"/>
        <end position="456"/>
    </location>
</feature>
<name>A0A8T2RWH1_CERRI</name>
<dbReference type="PANTHER" id="PTHR47926">
    <property type="entry name" value="PENTATRICOPEPTIDE REPEAT-CONTAINING PROTEIN"/>
    <property type="match status" value="1"/>
</dbReference>
<dbReference type="InterPro" id="IPR011990">
    <property type="entry name" value="TPR-like_helical_dom_sf"/>
</dbReference>
<dbReference type="AlphaFoldDB" id="A0A8T2RWH1"/>
<sequence>MKAPKSILCRTVDFKKLFNFAPLSYRDWDLPILERALTILENGFPAKPSVHVVARILQACRKLGNQHCSLRLHAYVLQSGMEMHAYLGNHLVSVLIEVGCLAPAQKLFNKLTHRYSSTWNALISGSLECGMLKYALDLYHRMQKDVTQLSVVNFTGLLKACIRLQDLENGIQLHRHAVRQGLLGKNAFLGTAVVDMYAKCGSILQAQEVFEGLPVKGLVAWTTLIGGHIKCGYPKQALKCYDQMLHANLTPDVVTFTCGLKACSILGDLDKGLEIHTEMARRGFLTSDAFVVSSLVHMYSSCGLLMQAQEVFDKLKANDIVSWTAMIAGYTAIGDCNKALECYDQMQFKGISPNPVTYACTLKACISSGDLEKATRIHEEVKKRGLANTDQLVGSMLVDMYAKFGSFSMAWDALNTLQCRNVVAWNALISGYVMHGHNHEALACHYQMIKCDDISPDDVTLVCCLKACASLGAVEEGQKLHAEIARKELCTIEHVGHVLVDMYAKCGFIVRAQEVLEELPYEDDVLWNSLISGQVKHGYYEEALCCLEQMQVHGIPPDGISYACGLKACSGLGSLEMGEHIHAEVSKQGLLNKDTVIDNTLVDMYAKCGSLSKAHAVFDKLHYRDIITWTSLIAGCAQLGDQDDVIYIFDRMREEGIEPNSITFINVLNVCSHAGTVDMGEAYLNVMVKEYDMLPTIEHYTCIVDILSRAGQVEKAFSIIKQVPFHPDFVIWLTVLGACQQGGIKDFGREAFKHALPLDGQDPVAYVFMSNICADYRLENSF</sequence>
<evidence type="ECO:0008006" key="5">
    <source>
        <dbReference type="Google" id="ProtNLM"/>
    </source>
</evidence>
<dbReference type="Pfam" id="PF13041">
    <property type="entry name" value="PPR_2"/>
    <property type="match status" value="4"/>
</dbReference>
<dbReference type="NCBIfam" id="TIGR00756">
    <property type="entry name" value="PPR"/>
    <property type="match status" value="6"/>
</dbReference>
<dbReference type="Proteomes" id="UP000825935">
    <property type="component" value="Chromosome 24"/>
</dbReference>
<evidence type="ECO:0000313" key="3">
    <source>
        <dbReference type="EMBL" id="KAH7299773.1"/>
    </source>
</evidence>
<gene>
    <name evidence="3" type="ORF">KP509_24G028500</name>
</gene>